<name>F0GYX7_9FIRM</name>
<dbReference type="Proteomes" id="UP000005277">
    <property type="component" value="Unassembled WGS sequence"/>
</dbReference>
<gene>
    <name evidence="2" type="ORF">HMPREF9246_0454</name>
</gene>
<keyword evidence="3" id="KW-1185">Reference proteome</keyword>
<dbReference type="EMBL" id="AEXN01000011">
    <property type="protein sequence ID" value="EGC84529.1"/>
    <property type="molecule type" value="Genomic_DNA"/>
</dbReference>
<feature type="compositionally biased region" description="Basic residues" evidence="1">
    <location>
        <begin position="27"/>
        <end position="38"/>
    </location>
</feature>
<proteinExistence type="predicted"/>
<sequence length="38" mass="4568">MKMYQLKDKMSILRQIKSHNTDDKTKSNKKYHSKGAER</sequence>
<evidence type="ECO:0000256" key="1">
    <source>
        <dbReference type="SAM" id="MobiDB-lite"/>
    </source>
</evidence>
<comment type="caution">
    <text evidence="2">The sequence shown here is derived from an EMBL/GenBank/DDBJ whole genome shotgun (WGS) entry which is preliminary data.</text>
</comment>
<organism evidence="2 3">
    <name type="scientific">Anaerococcus hydrogenalis ACS-025-V-Sch4</name>
    <dbReference type="NCBI Taxonomy" id="879306"/>
    <lineage>
        <taxon>Bacteria</taxon>
        <taxon>Bacillati</taxon>
        <taxon>Bacillota</taxon>
        <taxon>Tissierellia</taxon>
        <taxon>Tissierellales</taxon>
        <taxon>Peptoniphilaceae</taxon>
        <taxon>Anaerococcus</taxon>
    </lineage>
</organism>
<feature type="region of interest" description="Disordered" evidence="1">
    <location>
        <begin position="15"/>
        <end position="38"/>
    </location>
</feature>
<accession>F0GYX7</accession>
<evidence type="ECO:0000313" key="3">
    <source>
        <dbReference type="Proteomes" id="UP000005277"/>
    </source>
</evidence>
<dbReference type="AlphaFoldDB" id="F0GYX7"/>
<protein>
    <submittedName>
        <fullName evidence="2">Uncharacterized protein</fullName>
    </submittedName>
</protein>
<reference evidence="2 3" key="1">
    <citation type="submission" date="2011-01" db="EMBL/GenBank/DDBJ databases">
        <authorList>
            <person name="Durkin A.S."/>
            <person name="Madupu R."/>
            <person name="Torralba M."/>
            <person name="Gillis M."/>
            <person name="Methe B."/>
            <person name="Sutton G."/>
            <person name="Nelson K.E."/>
        </authorList>
    </citation>
    <scope>NUCLEOTIDE SEQUENCE [LARGE SCALE GENOMIC DNA]</scope>
    <source>
        <strain evidence="2 3">ACS-025-V-Sch4</strain>
    </source>
</reference>
<evidence type="ECO:0000313" key="2">
    <source>
        <dbReference type="EMBL" id="EGC84529.1"/>
    </source>
</evidence>